<sequence length="317" mass="35241">MLNKYMFWKRNRKSGTKNRAVVAFDFGSSSVKLLACRYQEEAVEILGGRKVRYPDNAYTEAGVRITDSLALLLKESFIALTSEFPEEKFDKGIVGFGGSFVEGFTSQINYRRAHPEKIMSETEVERIFQQISDRANQLMRKMIAWETEEQEAGLISSEIIEISIDGYPIASPQGSSGNRLSVVVYNAYTRAQLLKDVLKTVRGLGLEIILATSTMYSILRQVAEGRKIDSFAMLDIGGFGTELGVVQGGRILGHMGFDVAGGSFTASIAQELKIEFIEAELRKLQFSAGKLQSEDAKEIRGFIEYDCKVFSSGVELV</sequence>
<proteinExistence type="predicted"/>
<feature type="non-terminal residue" evidence="2">
    <location>
        <position position="317"/>
    </location>
</feature>
<evidence type="ECO:0000313" key="3">
    <source>
        <dbReference type="Proteomes" id="UP000178377"/>
    </source>
</evidence>
<organism evidence="2 3">
    <name type="scientific">Candidatus Doudnabacteria bacterium RIFCSPHIGHO2_01_FULL_50_11</name>
    <dbReference type="NCBI Taxonomy" id="1817828"/>
    <lineage>
        <taxon>Bacteria</taxon>
        <taxon>Candidatus Doudnaibacteriota</taxon>
    </lineage>
</organism>
<evidence type="ECO:0000259" key="1">
    <source>
        <dbReference type="SMART" id="SM00842"/>
    </source>
</evidence>
<accession>A0A1F5PHV4</accession>
<name>A0A1F5PHV4_9BACT</name>
<dbReference type="SMART" id="SM00842">
    <property type="entry name" value="FtsA"/>
    <property type="match status" value="1"/>
</dbReference>
<dbReference type="PANTHER" id="PTHR32432">
    <property type="entry name" value="CELL DIVISION PROTEIN FTSA-RELATED"/>
    <property type="match status" value="1"/>
</dbReference>
<protein>
    <recommendedName>
        <fullName evidence="1">SHS2 domain-containing protein</fullName>
    </recommendedName>
</protein>
<dbReference type="EMBL" id="MFEO01000024">
    <property type="protein sequence ID" value="OGE89280.1"/>
    <property type="molecule type" value="Genomic_DNA"/>
</dbReference>
<dbReference type="InterPro" id="IPR050696">
    <property type="entry name" value="FtsA/MreB"/>
</dbReference>
<dbReference type="STRING" id="1817828.A2722_01410"/>
<dbReference type="GO" id="GO:0051301">
    <property type="term" value="P:cell division"/>
    <property type="evidence" value="ECO:0007669"/>
    <property type="project" value="InterPro"/>
</dbReference>
<comment type="caution">
    <text evidence="2">The sequence shown here is derived from an EMBL/GenBank/DDBJ whole genome shotgun (WGS) entry which is preliminary data.</text>
</comment>
<dbReference type="Gene3D" id="3.30.1490.300">
    <property type="match status" value="1"/>
</dbReference>
<dbReference type="AlphaFoldDB" id="A0A1F5PHV4"/>
<evidence type="ECO:0000313" key="2">
    <source>
        <dbReference type="EMBL" id="OGE89280.1"/>
    </source>
</evidence>
<feature type="domain" description="SHS2" evidence="1">
    <location>
        <begin position="21"/>
        <end position="218"/>
    </location>
</feature>
<dbReference type="InterPro" id="IPR003494">
    <property type="entry name" value="SHS2_FtsA"/>
</dbReference>
<gene>
    <name evidence="2" type="ORF">A2722_01410</name>
</gene>
<reference evidence="2 3" key="1">
    <citation type="journal article" date="2016" name="Nat. Commun.">
        <title>Thousands of microbial genomes shed light on interconnected biogeochemical processes in an aquifer system.</title>
        <authorList>
            <person name="Anantharaman K."/>
            <person name="Brown C.T."/>
            <person name="Hug L.A."/>
            <person name="Sharon I."/>
            <person name="Castelle C.J."/>
            <person name="Probst A.J."/>
            <person name="Thomas B.C."/>
            <person name="Singh A."/>
            <person name="Wilkins M.J."/>
            <person name="Karaoz U."/>
            <person name="Brodie E.L."/>
            <person name="Williams K.H."/>
            <person name="Hubbard S.S."/>
            <person name="Banfield J.F."/>
        </authorList>
    </citation>
    <scope>NUCLEOTIDE SEQUENCE [LARGE SCALE GENOMIC DNA]</scope>
</reference>
<dbReference type="Gene3D" id="3.30.420.40">
    <property type="match status" value="2"/>
</dbReference>
<dbReference type="Proteomes" id="UP000178377">
    <property type="component" value="Unassembled WGS sequence"/>
</dbReference>